<proteinExistence type="predicted"/>
<keyword evidence="3" id="KW-0732">Signal</keyword>
<organism evidence="5 6">
    <name type="scientific">Pontibacter mangrovi</name>
    <dbReference type="NCBI Taxonomy" id="2589816"/>
    <lineage>
        <taxon>Bacteria</taxon>
        <taxon>Pseudomonadati</taxon>
        <taxon>Bacteroidota</taxon>
        <taxon>Cytophagia</taxon>
        <taxon>Cytophagales</taxon>
        <taxon>Hymenobacteraceae</taxon>
        <taxon>Pontibacter</taxon>
    </lineage>
</organism>
<keyword evidence="2" id="KW-0175">Coiled coil</keyword>
<keyword evidence="1" id="KW-0597">Phosphoprotein</keyword>
<name>A0A501W5C7_9BACT</name>
<dbReference type="InterPro" id="IPR013783">
    <property type="entry name" value="Ig-like_fold"/>
</dbReference>
<gene>
    <name evidence="5" type="ORF">FJM65_12010</name>
</gene>
<protein>
    <recommendedName>
        <fullName evidence="4">HTH luxR-type domain-containing protein</fullName>
    </recommendedName>
</protein>
<comment type="caution">
    <text evidence="5">The sequence shown here is derived from an EMBL/GenBank/DDBJ whole genome shotgun (WGS) entry which is preliminary data.</text>
</comment>
<dbReference type="InterPro" id="IPR016032">
    <property type="entry name" value="Sig_transdc_resp-reg_C-effctor"/>
</dbReference>
<dbReference type="InterPro" id="IPR015943">
    <property type="entry name" value="WD40/YVTN_repeat-like_dom_sf"/>
</dbReference>
<evidence type="ECO:0000313" key="5">
    <source>
        <dbReference type="EMBL" id="TPE43480.1"/>
    </source>
</evidence>
<evidence type="ECO:0000256" key="1">
    <source>
        <dbReference type="ARBA" id="ARBA00022553"/>
    </source>
</evidence>
<dbReference type="EMBL" id="VFRQ01000006">
    <property type="protein sequence ID" value="TPE43480.1"/>
    <property type="molecule type" value="Genomic_DNA"/>
</dbReference>
<evidence type="ECO:0000256" key="3">
    <source>
        <dbReference type="SAM" id="SignalP"/>
    </source>
</evidence>
<dbReference type="InterPro" id="IPR011123">
    <property type="entry name" value="Y_Y_Y"/>
</dbReference>
<dbReference type="GO" id="GO:0000155">
    <property type="term" value="F:phosphorelay sensor kinase activity"/>
    <property type="evidence" value="ECO:0007669"/>
    <property type="project" value="TreeGrafter"/>
</dbReference>
<dbReference type="OrthoDB" id="9806995at2"/>
<dbReference type="Gene3D" id="1.10.10.10">
    <property type="entry name" value="Winged helix-like DNA-binding domain superfamily/Winged helix DNA-binding domain"/>
    <property type="match status" value="1"/>
</dbReference>
<accession>A0A501W5C7</accession>
<dbReference type="AlphaFoldDB" id="A0A501W5C7"/>
<dbReference type="Gene3D" id="2.60.40.10">
    <property type="entry name" value="Immunoglobulins"/>
    <property type="match status" value="1"/>
</dbReference>
<dbReference type="GO" id="GO:0006355">
    <property type="term" value="P:regulation of DNA-templated transcription"/>
    <property type="evidence" value="ECO:0007669"/>
    <property type="project" value="InterPro"/>
</dbReference>
<dbReference type="Pfam" id="PF07494">
    <property type="entry name" value="Reg_prop"/>
    <property type="match status" value="1"/>
</dbReference>
<dbReference type="SUPFAM" id="SSF46894">
    <property type="entry name" value="C-terminal effector domain of the bipartite response regulators"/>
    <property type="match status" value="1"/>
</dbReference>
<dbReference type="InterPro" id="IPR000792">
    <property type="entry name" value="Tscrpt_reg_LuxR_C"/>
</dbReference>
<feature type="domain" description="HTH luxR-type" evidence="4">
    <location>
        <begin position="920"/>
        <end position="977"/>
    </location>
</feature>
<keyword evidence="6" id="KW-1185">Reference proteome</keyword>
<dbReference type="SUPFAM" id="SSF63829">
    <property type="entry name" value="Calcium-dependent phosphotriesterase"/>
    <property type="match status" value="1"/>
</dbReference>
<feature type="signal peptide" evidence="3">
    <location>
        <begin position="1"/>
        <end position="22"/>
    </location>
</feature>
<feature type="chain" id="PRO_5021288843" description="HTH luxR-type domain-containing protein" evidence="3">
    <location>
        <begin position="23"/>
        <end position="980"/>
    </location>
</feature>
<dbReference type="PANTHER" id="PTHR43547">
    <property type="entry name" value="TWO-COMPONENT HISTIDINE KINASE"/>
    <property type="match status" value="1"/>
</dbReference>
<evidence type="ECO:0000259" key="4">
    <source>
        <dbReference type="SMART" id="SM00421"/>
    </source>
</evidence>
<dbReference type="RefSeq" id="WP_140621784.1">
    <property type="nucleotide sequence ID" value="NZ_VFRQ01000006.1"/>
</dbReference>
<sequence>MKKLLSLLLLAGTLCWPAPLQAQVKDEGIPFIKNYAQKTYDASSQNWAVVQDQRGVMYFGNNYGVLEFDGTSWRRIGLPNMSNARALAVGKAGRVYVGGQNDFGYLRPGELGQMEYVSLKDLVPKRHQSFDDVWRIYIAEDGGVYFCTVQGIFHLKDEKLTVLQVPVQPSGFPCFVRNTLYVPVPGQGVYELQGNQFVRIPNSELLKDYTVIGMLPHNEGGALLVTEQGKLFTYDGYSHFKEWERPVSAFLASARINTVIAFSGGYAFGTAHNGLLLTDANGMPQQHLNAAKGLQNNSVRSIYQDDAGSIWLGLNNGISYVESNSAFTHFNSKSGLPGTAYTSLLDEGHLYLGTSDGLFVKEWSEKENPLHPVPFRLVAQAQGQVYNLQKIRDKLLLSHHEGPFEVVDGKAVRLSDHRGAWMFLPLKAHPGYLLCGTYNGLLLYKFEGTELRFIRALKGFHESSRVMEEDEDGNIWITHGYKGAFKVKLAEGLDRVSSVQFYGKEKGFYSNLLINVFKLNGELVFTGEKGIYKYNKRADRFEEHPLYSKLFPPGQQIRKLVEDGDGNIWFSAGEEMGVLKKRGNGSYEMEKNAFNKLNGKLVGGFEHIAHYDRFNVLIGTDEGFVHYHPTFLQAKNLDHTFHTLIRQVTASNGAQDTLISGGSFTYKGQPAANQPAGLQAVLPFAFNSIKFAYSGVTYEDNERVQYQYMLEGFDKNWSAWTGEWQKEYTNLSEGTYTFRVRAKDVYNRESEEAVYTFTVLPPWYRTYWANGLYILLGLLAIWQVKKLQDRRLLRQQQRLQEEQEKALRLKEARHMEEVLKAEKEIIKLNNEKLESELVHKNKELASSAMHVMHSLETIDKVRGQLQTVIEQVEDGQAQHQLRKVLRSVEEDIKVENNWDQFELHFNQIHQDFLKRLRHDYPELTHRDVKLCAYLRMNLTSKEIASLLNLSLRGVETSRYRLRKKLRLEQEENLTEVILKY</sequence>
<dbReference type="InterPro" id="IPR011110">
    <property type="entry name" value="Reg_prop"/>
</dbReference>
<dbReference type="InterPro" id="IPR036388">
    <property type="entry name" value="WH-like_DNA-bd_sf"/>
</dbReference>
<dbReference type="Gene3D" id="2.130.10.10">
    <property type="entry name" value="YVTN repeat-like/Quinoprotein amine dehydrogenase"/>
    <property type="match status" value="3"/>
</dbReference>
<evidence type="ECO:0000256" key="2">
    <source>
        <dbReference type="SAM" id="Coils"/>
    </source>
</evidence>
<dbReference type="SMART" id="SM00421">
    <property type="entry name" value="HTH_LUXR"/>
    <property type="match status" value="1"/>
</dbReference>
<feature type="coiled-coil region" evidence="2">
    <location>
        <begin position="785"/>
        <end position="843"/>
    </location>
</feature>
<reference evidence="5 6" key="1">
    <citation type="submission" date="2019-06" db="EMBL/GenBank/DDBJ databases">
        <title>A novel bacterium of genus Pontibacter, isolated from marine sediment.</title>
        <authorList>
            <person name="Huang H."/>
            <person name="Mo K."/>
            <person name="Hu Y."/>
        </authorList>
    </citation>
    <scope>NUCLEOTIDE SEQUENCE [LARGE SCALE GENOMIC DNA]</scope>
    <source>
        <strain evidence="5 6">HB172049</strain>
    </source>
</reference>
<evidence type="ECO:0000313" key="6">
    <source>
        <dbReference type="Proteomes" id="UP000316727"/>
    </source>
</evidence>
<dbReference type="Proteomes" id="UP000316727">
    <property type="component" value="Unassembled WGS sequence"/>
</dbReference>
<dbReference type="GO" id="GO:0003677">
    <property type="term" value="F:DNA binding"/>
    <property type="evidence" value="ECO:0007669"/>
    <property type="project" value="InterPro"/>
</dbReference>
<dbReference type="PANTHER" id="PTHR43547:SF2">
    <property type="entry name" value="HYBRID SIGNAL TRANSDUCTION HISTIDINE KINASE C"/>
    <property type="match status" value="1"/>
</dbReference>
<dbReference type="Pfam" id="PF07495">
    <property type="entry name" value="Y_Y_Y"/>
    <property type="match status" value="1"/>
</dbReference>